<name>A0ABU5H0I8_9BACT</name>
<dbReference type="PANTHER" id="PTHR30204:SF97">
    <property type="entry name" value="MERR FAMILY REGULATORY PROTEIN"/>
    <property type="match status" value="1"/>
</dbReference>
<dbReference type="SMART" id="SM00422">
    <property type="entry name" value="HTH_MERR"/>
    <property type="match status" value="1"/>
</dbReference>
<dbReference type="Gene3D" id="1.10.1660.10">
    <property type="match status" value="1"/>
</dbReference>
<dbReference type="RefSeq" id="WP_321545691.1">
    <property type="nucleotide sequence ID" value="NZ_JAXIVS010000003.1"/>
</dbReference>
<dbReference type="Pfam" id="PF13411">
    <property type="entry name" value="MerR_1"/>
    <property type="match status" value="1"/>
</dbReference>
<keyword evidence="1" id="KW-0238">DNA-binding</keyword>
<sequence>MPVQVDLKSSLSIGQLGQAAGLRTSAIRYYEEIGLLPAPERQGGRRVYGAETLEQLKRIALAQAAGFSLQEVKLLERGLDDEESAPQRWRRLAARKLGEVDAQIARLRKMRDLLHRALHCECTSMRACPLLVQGHAGTLASVRAPRRMPSRP</sequence>
<evidence type="ECO:0000256" key="1">
    <source>
        <dbReference type="ARBA" id="ARBA00023125"/>
    </source>
</evidence>
<evidence type="ECO:0000313" key="3">
    <source>
        <dbReference type="EMBL" id="MDY7226971.1"/>
    </source>
</evidence>
<feature type="domain" description="HTH merR-type" evidence="2">
    <location>
        <begin position="10"/>
        <end position="78"/>
    </location>
</feature>
<keyword evidence="4" id="KW-1185">Reference proteome</keyword>
<dbReference type="InterPro" id="IPR000551">
    <property type="entry name" value="MerR-type_HTH_dom"/>
</dbReference>
<dbReference type="PANTHER" id="PTHR30204">
    <property type="entry name" value="REDOX-CYCLING DRUG-SENSING TRANSCRIPTIONAL ACTIVATOR SOXR"/>
    <property type="match status" value="1"/>
</dbReference>
<dbReference type="SUPFAM" id="SSF46955">
    <property type="entry name" value="Putative DNA-binding domain"/>
    <property type="match status" value="1"/>
</dbReference>
<evidence type="ECO:0000313" key="4">
    <source>
        <dbReference type="Proteomes" id="UP001291309"/>
    </source>
</evidence>
<dbReference type="InterPro" id="IPR009061">
    <property type="entry name" value="DNA-bd_dom_put_sf"/>
</dbReference>
<dbReference type="Proteomes" id="UP001291309">
    <property type="component" value="Unassembled WGS sequence"/>
</dbReference>
<evidence type="ECO:0000259" key="2">
    <source>
        <dbReference type="PROSITE" id="PS50937"/>
    </source>
</evidence>
<reference evidence="3 4" key="1">
    <citation type="submission" date="2023-12" db="EMBL/GenBank/DDBJ databases">
        <title>the genome sequence of Hyalangium sp. s54d21.</title>
        <authorList>
            <person name="Zhang X."/>
        </authorList>
    </citation>
    <scope>NUCLEOTIDE SEQUENCE [LARGE SCALE GENOMIC DNA]</scope>
    <source>
        <strain evidence="4">s54d21</strain>
    </source>
</reference>
<dbReference type="PRINTS" id="PR00040">
    <property type="entry name" value="HTHMERR"/>
</dbReference>
<gene>
    <name evidence="3" type="ORF">SYV04_11245</name>
</gene>
<comment type="caution">
    <text evidence="3">The sequence shown here is derived from an EMBL/GenBank/DDBJ whole genome shotgun (WGS) entry which is preliminary data.</text>
</comment>
<accession>A0ABU5H0I8</accession>
<proteinExistence type="predicted"/>
<dbReference type="EMBL" id="JAXIVS010000003">
    <property type="protein sequence ID" value="MDY7226971.1"/>
    <property type="molecule type" value="Genomic_DNA"/>
</dbReference>
<dbReference type="PROSITE" id="PS50937">
    <property type="entry name" value="HTH_MERR_2"/>
    <property type="match status" value="1"/>
</dbReference>
<protein>
    <submittedName>
        <fullName evidence="3">MerR family transcriptional regulator</fullName>
    </submittedName>
</protein>
<dbReference type="InterPro" id="IPR047057">
    <property type="entry name" value="MerR_fam"/>
</dbReference>
<organism evidence="3 4">
    <name type="scientific">Hyalangium rubrum</name>
    <dbReference type="NCBI Taxonomy" id="3103134"/>
    <lineage>
        <taxon>Bacteria</taxon>
        <taxon>Pseudomonadati</taxon>
        <taxon>Myxococcota</taxon>
        <taxon>Myxococcia</taxon>
        <taxon>Myxococcales</taxon>
        <taxon>Cystobacterineae</taxon>
        <taxon>Archangiaceae</taxon>
        <taxon>Hyalangium</taxon>
    </lineage>
</organism>